<evidence type="ECO:0000256" key="2">
    <source>
        <dbReference type="SAM" id="Phobius"/>
    </source>
</evidence>
<sequence length="588" mass="68621">MIKMGFQPSNSKEQVELVFFKKWNIIYRVKFYQNKKVLYLCHLIQFILALTTLSILYAKVNTNFKYGIYLSPICLIYSFIQIIFIKKTLTNPRYHWLIQFILLAVLLSVFLGVYFYIYNPTFKQMFNEGQNCKIIKDSRAVLKDGSYLENFQVLTVQFNYNGQTFQGCGCGSDKYEESIYQTKIEPFRYVSNEEMTALNEQTMKEEEDISTIKMPSWMCQPFTDYQTDIKGNGSQNKPKVDVETCYFNFYGVDSLYLDNQNSSDYCKKSESFVQVIFKERPYFPVDQFCLLLIFTLLAIFSFCLNWILVIIVHYLLPCLRVEVEQDFFKLDNKNLPIKKSNKVIPTQNLSKSQPQKIQQKKNETKQNEGVFYKIKKLFDYLTKPKVKTLPIQKIDIKNDQQTNQQQQTNRKSSLNNSQLAENKILITQQEKDGQSNPQSVLQINNESCCDEKYTTQIQQPVSSKQQQNVVFFSLPPAKKKLLPPIEMNINYDEVIKENTKKEIEEKKTIGNSPVKESQKIKNQQSIDVPDLVISQNHHLHSILLKGAKKGLNQTFSEKKKSKVKFVSHKDLDQNPIQKKSSVSESNIK</sequence>
<gene>
    <name evidence="3" type="ORF">TTHERM_00516400</name>
</gene>
<evidence type="ECO:0000313" key="4">
    <source>
        <dbReference type="Proteomes" id="UP000009168"/>
    </source>
</evidence>
<dbReference type="KEGG" id="tet:TTHERM_00516400"/>
<feature type="transmembrane region" description="Helical" evidence="2">
    <location>
        <begin position="66"/>
        <end position="84"/>
    </location>
</feature>
<proteinExistence type="predicted"/>
<dbReference type="RefSeq" id="XP_001015251.1">
    <property type="nucleotide sequence ID" value="XM_001015251.2"/>
</dbReference>
<feature type="compositionally biased region" description="Polar residues" evidence="1">
    <location>
        <begin position="574"/>
        <end position="588"/>
    </location>
</feature>
<protein>
    <submittedName>
        <fullName evidence="3">Transmembrane protein, putative</fullName>
    </submittedName>
</protein>
<reference evidence="4" key="1">
    <citation type="journal article" date="2006" name="PLoS Biol.">
        <title>Macronuclear genome sequence of the ciliate Tetrahymena thermophila, a model eukaryote.</title>
        <authorList>
            <person name="Eisen J.A."/>
            <person name="Coyne R.S."/>
            <person name="Wu M."/>
            <person name="Wu D."/>
            <person name="Thiagarajan M."/>
            <person name="Wortman J.R."/>
            <person name="Badger J.H."/>
            <person name="Ren Q."/>
            <person name="Amedeo P."/>
            <person name="Jones K.M."/>
            <person name="Tallon L.J."/>
            <person name="Delcher A.L."/>
            <person name="Salzberg S.L."/>
            <person name="Silva J.C."/>
            <person name="Haas B.J."/>
            <person name="Majoros W.H."/>
            <person name="Farzad M."/>
            <person name="Carlton J.M."/>
            <person name="Smith R.K. Jr."/>
            <person name="Garg J."/>
            <person name="Pearlman R.E."/>
            <person name="Karrer K.M."/>
            <person name="Sun L."/>
            <person name="Manning G."/>
            <person name="Elde N.C."/>
            <person name="Turkewitz A.P."/>
            <person name="Asai D.J."/>
            <person name="Wilkes D.E."/>
            <person name="Wang Y."/>
            <person name="Cai H."/>
            <person name="Collins K."/>
            <person name="Stewart B.A."/>
            <person name="Lee S.R."/>
            <person name="Wilamowska K."/>
            <person name="Weinberg Z."/>
            <person name="Ruzzo W.L."/>
            <person name="Wloga D."/>
            <person name="Gaertig J."/>
            <person name="Frankel J."/>
            <person name="Tsao C.-C."/>
            <person name="Gorovsky M.A."/>
            <person name="Keeling P.J."/>
            <person name="Waller R.F."/>
            <person name="Patron N.J."/>
            <person name="Cherry J.M."/>
            <person name="Stover N.A."/>
            <person name="Krieger C.J."/>
            <person name="del Toro C."/>
            <person name="Ryder H.F."/>
            <person name="Williamson S.C."/>
            <person name="Barbeau R.A."/>
            <person name="Hamilton E.P."/>
            <person name="Orias E."/>
        </authorList>
    </citation>
    <scope>NUCLEOTIDE SEQUENCE [LARGE SCALE GENOMIC DNA]</scope>
    <source>
        <strain evidence="4">SB210</strain>
    </source>
</reference>
<keyword evidence="4" id="KW-1185">Reference proteome</keyword>
<feature type="transmembrane region" description="Helical" evidence="2">
    <location>
        <begin position="288"/>
        <end position="316"/>
    </location>
</feature>
<dbReference type="Proteomes" id="UP000009168">
    <property type="component" value="Unassembled WGS sequence"/>
</dbReference>
<dbReference type="EMBL" id="GG662708">
    <property type="protein sequence ID" value="EAR95006.1"/>
    <property type="molecule type" value="Genomic_DNA"/>
</dbReference>
<evidence type="ECO:0000256" key="1">
    <source>
        <dbReference type="SAM" id="MobiDB-lite"/>
    </source>
</evidence>
<keyword evidence="2 3" id="KW-0812">Transmembrane</keyword>
<evidence type="ECO:0000313" key="3">
    <source>
        <dbReference type="EMBL" id="EAR95006.1"/>
    </source>
</evidence>
<feature type="transmembrane region" description="Helical" evidence="2">
    <location>
        <begin position="37"/>
        <end position="57"/>
    </location>
</feature>
<feature type="transmembrane region" description="Helical" evidence="2">
    <location>
        <begin position="96"/>
        <end position="117"/>
    </location>
</feature>
<dbReference type="GeneID" id="7842914"/>
<keyword evidence="2" id="KW-1133">Transmembrane helix</keyword>
<dbReference type="InParanoid" id="I7ME60"/>
<accession>I7ME60</accession>
<dbReference type="AlphaFoldDB" id="I7ME60"/>
<name>I7ME60_TETTS</name>
<dbReference type="HOGENOM" id="CLU_464258_0_0_1"/>
<keyword evidence="2" id="KW-0472">Membrane</keyword>
<feature type="region of interest" description="Disordered" evidence="1">
    <location>
        <begin position="562"/>
        <end position="588"/>
    </location>
</feature>
<organism evidence="3 4">
    <name type="scientific">Tetrahymena thermophila (strain SB210)</name>
    <dbReference type="NCBI Taxonomy" id="312017"/>
    <lineage>
        <taxon>Eukaryota</taxon>
        <taxon>Sar</taxon>
        <taxon>Alveolata</taxon>
        <taxon>Ciliophora</taxon>
        <taxon>Intramacronucleata</taxon>
        <taxon>Oligohymenophorea</taxon>
        <taxon>Hymenostomatida</taxon>
        <taxon>Tetrahymenina</taxon>
        <taxon>Tetrahymenidae</taxon>
        <taxon>Tetrahymena</taxon>
    </lineage>
</organism>